<feature type="region of interest" description="Disordered" evidence="2">
    <location>
        <begin position="231"/>
        <end position="267"/>
    </location>
</feature>
<gene>
    <name evidence="3" type="ORF">N0F65_008055</name>
</gene>
<reference evidence="3" key="2">
    <citation type="journal article" date="2023" name="Microbiol Resour">
        <title>Decontamination and Annotation of the Draft Genome Sequence of the Oomycete Lagenidium giganteum ARSEF 373.</title>
        <authorList>
            <person name="Morgan W.R."/>
            <person name="Tartar A."/>
        </authorList>
    </citation>
    <scope>NUCLEOTIDE SEQUENCE</scope>
    <source>
        <strain evidence="3">ARSEF 373</strain>
    </source>
</reference>
<feature type="coiled-coil region" evidence="1">
    <location>
        <begin position="131"/>
        <end position="158"/>
    </location>
</feature>
<organism evidence="3 4">
    <name type="scientific">Lagenidium giganteum</name>
    <dbReference type="NCBI Taxonomy" id="4803"/>
    <lineage>
        <taxon>Eukaryota</taxon>
        <taxon>Sar</taxon>
        <taxon>Stramenopiles</taxon>
        <taxon>Oomycota</taxon>
        <taxon>Peronosporomycetes</taxon>
        <taxon>Pythiales</taxon>
        <taxon>Pythiaceae</taxon>
    </lineage>
</organism>
<keyword evidence="4" id="KW-1185">Reference proteome</keyword>
<accession>A0AAV2YT07</accession>
<evidence type="ECO:0000313" key="3">
    <source>
        <dbReference type="EMBL" id="DAZ96504.1"/>
    </source>
</evidence>
<evidence type="ECO:0000256" key="2">
    <source>
        <dbReference type="SAM" id="MobiDB-lite"/>
    </source>
</evidence>
<feature type="coiled-coil region" evidence="1">
    <location>
        <begin position="52"/>
        <end position="79"/>
    </location>
</feature>
<name>A0AAV2YT07_9STRA</name>
<reference evidence="3" key="1">
    <citation type="submission" date="2022-11" db="EMBL/GenBank/DDBJ databases">
        <authorList>
            <person name="Morgan W.R."/>
            <person name="Tartar A."/>
        </authorList>
    </citation>
    <scope>NUCLEOTIDE SEQUENCE</scope>
    <source>
        <strain evidence="3">ARSEF 373</strain>
    </source>
</reference>
<dbReference type="Proteomes" id="UP001146120">
    <property type="component" value="Unassembled WGS sequence"/>
</dbReference>
<evidence type="ECO:0000256" key="1">
    <source>
        <dbReference type="SAM" id="Coils"/>
    </source>
</evidence>
<keyword evidence="1" id="KW-0175">Coiled coil</keyword>
<sequence>MARDTAGVRHVHYAERCKEDEILLDEEEDEPVGLSQEALDAHRQVLEMAATIEILTRDFEKQQKELLEAYKRLQEYSLQDRLRDDGDPSGARPSIRDGKFSRSRNNEHFEWNHEAELEEARRLVSIKDIALTEALEQRNEYKMQLDKAEALIRELRSAHVDTLRHHASKQMTPSMGLAPNVASVPPSVLGTGVAELPRNERFDEESSYHRRENDDLFWRKQYKEAVRMRKQYAQPAPGQQSHSARGPPSLKIFSRPNNQRRKGITDESVPFSRYIGISARQNEIIKEQHRMLS</sequence>
<proteinExistence type="predicted"/>
<protein>
    <submittedName>
        <fullName evidence="3">Uncharacterized protein</fullName>
    </submittedName>
</protein>
<feature type="region of interest" description="Disordered" evidence="2">
    <location>
        <begin position="80"/>
        <end position="101"/>
    </location>
</feature>
<evidence type="ECO:0000313" key="4">
    <source>
        <dbReference type="Proteomes" id="UP001146120"/>
    </source>
</evidence>
<comment type="caution">
    <text evidence="3">The sequence shown here is derived from an EMBL/GenBank/DDBJ whole genome shotgun (WGS) entry which is preliminary data.</text>
</comment>
<dbReference type="AlphaFoldDB" id="A0AAV2YT07"/>
<dbReference type="EMBL" id="DAKRPA010000165">
    <property type="protein sequence ID" value="DAZ96504.1"/>
    <property type="molecule type" value="Genomic_DNA"/>
</dbReference>